<comment type="caution">
    <text evidence="8">The sequence shown here is derived from an EMBL/GenBank/DDBJ whole genome shotgun (WGS) entry which is preliminary data.</text>
</comment>
<evidence type="ECO:0000313" key="9">
    <source>
        <dbReference type="Proteomes" id="UP000193326"/>
    </source>
</evidence>
<dbReference type="Pfam" id="PF04991">
    <property type="entry name" value="LicD"/>
    <property type="match status" value="1"/>
</dbReference>
<keyword evidence="8" id="KW-0808">Transferase</keyword>
<feature type="transmembrane region" description="Helical" evidence="5">
    <location>
        <begin position="171"/>
        <end position="190"/>
    </location>
</feature>
<evidence type="ECO:0000256" key="5">
    <source>
        <dbReference type="SAM" id="Phobius"/>
    </source>
</evidence>
<sequence>MNFSKLDEYFGKSKLWIAYLFVFISILSMSSLVYKVANPLYKGLSAIVVLYICYTLLFKWKQITVDRKFLALFGLLSGSHLLSAIFNRSGHLIGNVIEILFMVTYVLLFTMLQSGQLKRLFDWIAYTVQIVSFSSAIFAFGLLVSRVLILFKIGEQSYYYGVMNGRLWGIVNPNASAIFSYISIILAMYLIHKGSKYSVYLKLNNVIQLVYFATMQSRGALLSLLLMIGLYSFFASRGSIVKRFLTFIVAGLLITATNIGLSYATSIYISSETATVFDLNKGQSYAETDSSITKKNGELHLIETTPSGRTYIWKNAIKMGSAKPIFGYGVRNVPDYYTEYFSKFEIQNSLIGGNFHNIFVTIFVSSGVLGLVSFLLILGYVIKRFLTYLIVSKKNTDKLIMILFFGILFGQLFESQIMYSTNFINIIFWLAIGYGLVVCKRDEGVRYQEVTDVSEIQQMELGIMEYIHEVCQKIGVKYFLAYGSLIGAVRHQGFIPWDDDMDICMLREDYEKLQDYLIAHPDERYEVMSYKNNLNYVYPFMKVQDNHTYLLEEDVRIDSNMGIYVDIFPVDGYEDDADFKNKMTKLIKKRQLSCYTFKGITNTKSLLNSLIRYISVVVFYFTNTNKYVEQIDELAKSRAVADYEQVDYLIYKDMNKPVWKREWLEQVIVGTFEGKEFMIPKHYHEILTSDYGDYMQLPPLEQRVSHHDFKLWKITKSSKQANRS</sequence>
<dbReference type="InterPro" id="IPR007016">
    <property type="entry name" value="O-antigen_ligase-rel_domated"/>
</dbReference>
<dbReference type="Pfam" id="PF04932">
    <property type="entry name" value="Wzy_C"/>
    <property type="match status" value="1"/>
</dbReference>
<evidence type="ECO:0000256" key="3">
    <source>
        <dbReference type="ARBA" id="ARBA00022989"/>
    </source>
</evidence>
<dbReference type="GO" id="GO:0009100">
    <property type="term" value="P:glycoprotein metabolic process"/>
    <property type="evidence" value="ECO:0007669"/>
    <property type="project" value="UniProtKB-ARBA"/>
</dbReference>
<feature type="transmembrane region" description="Helical" evidence="5">
    <location>
        <begin position="399"/>
        <end position="417"/>
    </location>
</feature>
<protein>
    <submittedName>
        <fullName evidence="8">Lipopolysaccharide cholinephosphotransferase</fullName>
    </submittedName>
</protein>
<evidence type="ECO:0000259" key="7">
    <source>
        <dbReference type="Pfam" id="PF04991"/>
    </source>
</evidence>
<dbReference type="PANTHER" id="PTHR43404:SF2">
    <property type="entry name" value="LIPOPOLYSACCHARIDE CHOLINEPHOSPHOTRANSFERASE LICD"/>
    <property type="match status" value="1"/>
</dbReference>
<organism evidence="8 9">
    <name type="scientific">Streptococcus oralis subsp. dentisani</name>
    <dbReference type="NCBI Taxonomy" id="1458253"/>
    <lineage>
        <taxon>Bacteria</taxon>
        <taxon>Bacillati</taxon>
        <taxon>Bacillota</taxon>
        <taxon>Bacilli</taxon>
        <taxon>Lactobacillales</taxon>
        <taxon>Streptococcaceae</taxon>
        <taxon>Streptococcus</taxon>
    </lineage>
</organism>
<feature type="domain" description="O-antigen ligase-related" evidence="6">
    <location>
        <begin position="206"/>
        <end position="375"/>
    </location>
</feature>
<proteinExistence type="predicted"/>
<keyword evidence="2 5" id="KW-0812">Transmembrane</keyword>
<dbReference type="PANTHER" id="PTHR43404">
    <property type="entry name" value="LIPOPOLYSACCHARIDE CHOLINEPHOSPHOTRANSFERASE LICD"/>
    <property type="match status" value="1"/>
</dbReference>
<accession>A0A1X1ITT2</accession>
<feature type="transmembrane region" description="Helical" evidence="5">
    <location>
        <begin position="15"/>
        <end position="34"/>
    </location>
</feature>
<evidence type="ECO:0000313" key="8">
    <source>
        <dbReference type="EMBL" id="ORO76429.1"/>
    </source>
</evidence>
<feature type="transmembrane region" description="Helical" evidence="5">
    <location>
        <begin position="92"/>
        <end position="112"/>
    </location>
</feature>
<feature type="transmembrane region" description="Helical" evidence="5">
    <location>
        <begin position="423"/>
        <end position="439"/>
    </location>
</feature>
<evidence type="ECO:0000256" key="2">
    <source>
        <dbReference type="ARBA" id="ARBA00022692"/>
    </source>
</evidence>
<name>A0A1X1ITT2_STROR</name>
<feature type="transmembrane region" description="Helical" evidence="5">
    <location>
        <begin position="124"/>
        <end position="151"/>
    </location>
</feature>
<dbReference type="InterPro" id="IPR007074">
    <property type="entry name" value="LicD/FKTN/FKRP_NTP_transf"/>
</dbReference>
<dbReference type="InterPro" id="IPR052942">
    <property type="entry name" value="LPS_cholinephosphotransferase"/>
</dbReference>
<feature type="transmembrane region" description="Helical" evidence="5">
    <location>
        <begin position="40"/>
        <end position="57"/>
    </location>
</feature>
<keyword evidence="4 5" id="KW-0472">Membrane</keyword>
<comment type="subcellular location">
    <subcellularLocation>
        <location evidence="1">Membrane</location>
        <topology evidence="1">Multi-pass membrane protein</topology>
    </subcellularLocation>
</comment>
<keyword evidence="3 5" id="KW-1133">Transmembrane helix</keyword>
<evidence type="ECO:0000256" key="4">
    <source>
        <dbReference type="ARBA" id="ARBA00023136"/>
    </source>
</evidence>
<dbReference type="GO" id="GO:0016740">
    <property type="term" value="F:transferase activity"/>
    <property type="evidence" value="ECO:0007669"/>
    <property type="project" value="UniProtKB-KW"/>
</dbReference>
<evidence type="ECO:0000256" key="1">
    <source>
        <dbReference type="ARBA" id="ARBA00004141"/>
    </source>
</evidence>
<dbReference type="Proteomes" id="UP000193326">
    <property type="component" value="Unassembled WGS sequence"/>
</dbReference>
<dbReference type="GO" id="GO:0016020">
    <property type="term" value="C:membrane"/>
    <property type="evidence" value="ECO:0007669"/>
    <property type="project" value="UniProtKB-SubCell"/>
</dbReference>
<dbReference type="OrthoDB" id="9786100at2"/>
<evidence type="ECO:0000259" key="6">
    <source>
        <dbReference type="Pfam" id="PF04932"/>
    </source>
</evidence>
<feature type="domain" description="LicD/FKTN/FKRP nucleotidyltransferase" evidence="7">
    <location>
        <begin position="471"/>
        <end position="692"/>
    </location>
</feature>
<dbReference type="RefSeq" id="WP_038805445.1">
    <property type="nucleotide sequence ID" value="NZ_NCUY01000032.1"/>
</dbReference>
<feature type="transmembrane region" description="Helical" evidence="5">
    <location>
        <begin position="220"/>
        <end position="237"/>
    </location>
</feature>
<gene>
    <name evidence="8" type="ORF">B7707_05510</name>
</gene>
<feature type="transmembrane region" description="Helical" evidence="5">
    <location>
        <begin position="358"/>
        <end position="378"/>
    </location>
</feature>
<dbReference type="AlphaFoldDB" id="A0A1X1ITT2"/>
<dbReference type="EMBL" id="NCUY01000032">
    <property type="protein sequence ID" value="ORO76429.1"/>
    <property type="molecule type" value="Genomic_DNA"/>
</dbReference>
<feature type="transmembrane region" description="Helical" evidence="5">
    <location>
        <begin position="69"/>
        <end position="86"/>
    </location>
</feature>
<reference evidence="8 9" key="1">
    <citation type="journal article" date="2016" name="Eur. J. Clin. Microbiol. Infect. Dis.">
        <title>Whole genome sequencing as a tool for phylogenetic analysis of clinical strains of Mitis group streptococci.</title>
        <authorList>
            <person name="Rasmussen L.H."/>
            <person name="Dargis R."/>
            <person name="Hojholt K."/>
            <person name="Christensen J.J."/>
            <person name="Skovgaard O."/>
            <person name="Justesen U.S."/>
            <person name="Rosenvinge F.S."/>
            <person name="Moser C."/>
            <person name="Lukjancenko O."/>
            <person name="Rasmussen S."/>
            <person name="Nielsen X.C."/>
        </authorList>
    </citation>
    <scope>NUCLEOTIDE SEQUENCE [LARGE SCALE GENOMIC DNA]</scope>
    <source>
        <strain evidence="8 9">RH_70047_11</strain>
    </source>
</reference>
<feature type="transmembrane region" description="Helical" evidence="5">
    <location>
        <begin position="244"/>
        <end position="269"/>
    </location>
</feature>